<reference evidence="3" key="2">
    <citation type="journal article" date="2024" name="Plant">
        <title>Genomic evolution and insights into agronomic trait innovations of Sesamum species.</title>
        <authorList>
            <person name="Miao H."/>
            <person name="Wang L."/>
            <person name="Qu L."/>
            <person name="Liu H."/>
            <person name="Sun Y."/>
            <person name="Le M."/>
            <person name="Wang Q."/>
            <person name="Wei S."/>
            <person name="Zheng Y."/>
            <person name="Lin W."/>
            <person name="Duan Y."/>
            <person name="Cao H."/>
            <person name="Xiong S."/>
            <person name="Wang X."/>
            <person name="Wei L."/>
            <person name="Li C."/>
            <person name="Ma Q."/>
            <person name="Ju M."/>
            <person name="Zhao R."/>
            <person name="Li G."/>
            <person name="Mu C."/>
            <person name="Tian Q."/>
            <person name="Mei H."/>
            <person name="Zhang T."/>
            <person name="Gao T."/>
            <person name="Zhang H."/>
        </authorList>
    </citation>
    <scope>NUCLEOTIDE SEQUENCE</scope>
    <source>
        <strain evidence="3">G01</strain>
    </source>
</reference>
<feature type="region of interest" description="Disordered" evidence="1">
    <location>
        <begin position="21"/>
        <end position="62"/>
    </location>
</feature>
<evidence type="ECO:0000256" key="1">
    <source>
        <dbReference type="SAM" id="MobiDB-lite"/>
    </source>
</evidence>
<protein>
    <submittedName>
        <fullName evidence="3">Protein NLP7</fullName>
    </submittedName>
</protein>
<dbReference type="InterPro" id="IPR053793">
    <property type="entry name" value="PB1-like"/>
</dbReference>
<organism evidence="3">
    <name type="scientific">Sesamum angustifolium</name>
    <dbReference type="NCBI Taxonomy" id="2727405"/>
    <lineage>
        <taxon>Eukaryota</taxon>
        <taxon>Viridiplantae</taxon>
        <taxon>Streptophyta</taxon>
        <taxon>Embryophyta</taxon>
        <taxon>Tracheophyta</taxon>
        <taxon>Spermatophyta</taxon>
        <taxon>Magnoliopsida</taxon>
        <taxon>eudicotyledons</taxon>
        <taxon>Gunneridae</taxon>
        <taxon>Pentapetalae</taxon>
        <taxon>asterids</taxon>
        <taxon>lamiids</taxon>
        <taxon>Lamiales</taxon>
        <taxon>Pedaliaceae</taxon>
        <taxon>Sesamum</taxon>
    </lineage>
</organism>
<dbReference type="InterPro" id="IPR045012">
    <property type="entry name" value="NLP"/>
</dbReference>
<feature type="domain" description="PB1" evidence="2">
    <location>
        <begin position="65"/>
        <end position="141"/>
    </location>
</feature>
<comment type="caution">
    <text evidence="3">The sequence shown here is derived from an EMBL/GenBank/DDBJ whole genome shotgun (WGS) entry which is preliminary data.</text>
</comment>
<dbReference type="PANTHER" id="PTHR32002">
    <property type="entry name" value="PROTEIN NLP8"/>
    <property type="match status" value="1"/>
</dbReference>
<dbReference type="PROSITE" id="PS51745">
    <property type="entry name" value="PB1"/>
    <property type="match status" value="1"/>
</dbReference>
<dbReference type="InterPro" id="IPR000270">
    <property type="entry name" value="PB1_dom"/>
</dbReference>
<dbReference type="AlphaFoldDB" id="A0AAW2P2H4"/>
<accession>A0AAW2P2H4</accession>
<dbReference type="Pfam" id="PF00564">
    <property type="entry name" value="PB1"/>
    <property type="match status" value="1"/>
</dbReference>
<reference evidence="3" key="1">
    <citation type="submission" date="2020-06" db="EMBL/GenBank/DDBJ databases">
        <authorList>
            <person name="Li T."/>
            <person name="Hu X."/>
            <person name="Zhang T."/>
            <person name="Song X."/>
            <person name="Zhang H."/>
            <person name="Dai N."/>
            <person name="Sheng W."/>
            <person name="Hou X."/>
            <person name="Wei L."/>
        </authorList>
    </citation>
    <scope>NUCLEOTIDE SEQUENCE</scope>
    <source>
        <strain evidence="3">G01</strain>
        <tissue evidence="3">Leaf</tissue>
    </source>
</reference>
<evidence type="ECO:0000313" key="3">
    <source>
        <dbReference type="EMBL" id="KAL0349011.1"/>
    </source>
</evidence>
<gene>
    <name evidence="3" type="ORF">Sangu_1128900</name>
</gene>
<proteinExistence type="predicted"/>
<dbReference type="Gene3D" id="3.10.20.90">
    <property type="entry name" value="Phosphatidylinositol 3-kinase Catalytic Subunit, Chain A, domain 1"/>
    <property type="match status" value="1"/>
</dbReference>
<name>A0AAW2P2H4_9LAMI</name>
<dbReference type="PANTHER" id="PTHR32002:SF35">
    <property type="entry name" value="PROTEIN NLP6"/>
    <property type="match status" value="1"/>
</dbReference>
<dbReference type="EMBL" id="JACGWK010000006">
    <property type="protein sequence ID" value="KAL0349011.1"/>
    <property type="molecule type" value="Genomic_DNA"/>
</dbReference>
<dbReference type="SUPFAM" id="SSF54277">
    <property type="entry name" value="CAD &amp; PB1 domains"/>
    <property type="match status" value="1"/>
</dbReference>
<sequence>MLFTAVSRSTLKRACRGHNITRWPSNEKNKGNPSLFLTRAANKSSPGPKRQFSMSNSDPPSDSGFVIVEADFEGDTMKFKFPFSSGMEKLEEEVARRLKLNVTSFRMKYLDGEGKWILLACDDDLQLCMETLAWSGTVQSRCWFNQCSSWFITCIRVLAVLRLSHVFL</sequence>
<evidence type="ECO:0000259" key="2">
    <source>
        <dbReference type="PROSITE" id="PS51745"/>
    </source>
</evidence>
<dbReference type="SMART" id="SM00666">
    <property type="entry name" value="PB1"/>
    <property type="match status" value="1"/>
</dbReference>
<dbReference type="GO" id="GO:0003700">
    <property type="term" value="F:DNA-binding transcription factor activity"/>
    <property type="evidence" value="ECO:0007669"/>
    <property type="project" value="InterPro"/>
</dbReference>